<comment type="subcellular location">
    <subcellularLocation>
        <location evidence="1">Membrane</location>
        <topology evidence="1">Multi-pass membrane protein</topology>
    </subcellularLocation>
</comment>
<feature type="transmembrane region" description="Helical" evidence="10">
    <location>
        <begin position="448"/>
        <end position="471"/>
    </location>
</feature>
<dbReference type="InterPro" id="IPR027417">
    <property type="entry name" value="P-loop_NTPase"/>
</dbReference>
<dbReference type="PROSITE" id="PS50893">
    <property type="entry name" value="ABC_TRANSPORTER_2"/>
    <property type="match status" value="1"/>
</dbReference>
<organism evidence="12 13">
    <name type="scientific">Klebsormidium nitens</name>
    <name type="common">Green alga</name>
    <name type="synonym">Ulothrix nitens</name>
    <dbReference type="NCBI Taxonomy" id="105231"/>
    <lineage>
        <taxon>Eukaryota</taxon>
        <taxon>Viridiplantae</taxon>
        <taxon>Streptophyta</taxon>
        <taxon>Klebsormidiophyceae</taxon>
        <taxon>Klebsormidiales</taxon>
        <taxon>Klebsormidiaceae</taxon>
        <taxon>Klebsormidium</taxon>
    </lineage>
</organism>
<dbReference type="InterPro" id="IPR013525">
    <property type="entry name" value="ABC2_TM"/>
</dbReference>
<dbReference type="Pfam" id="PF00005">
    <property type="entry name" value="ABC_tran"/>
    <property type="match status" value="1"/>
</dbReference>
<dbReference type="Pfam" id="PF19055">
    <property type="entry name" value="ABC2_membrane_7"/>
    <property type="match status" value="1"/>
</dbReference>
<dbReference type="InterPro" id="IPR050352">
    <property type="entry name" value="ABCG_transporters"/>
</dbReference>
<dbReference type="EMBL" id="DF236999">
    <property type="protein sequence ID" value="GAQ80276.1"/>
    <property type="molecule type" value="Genomic_DNA"/>
</dbReference>
<evidence type="ECO:0000256" key="7">
    <source>
        <dbReference type="ARBA" id="ARBA00022989"/>
    </source>
</evidence>
<keyword evidence="5" id="KW-0547">Nucleotide-binding</keyword>
<dbReference type="STRING" id="105231.A0A1Y1HUR4"/>
<dbReference type="PANTHER" id="PTHR48041:SF111">
    <property type="entry name" value="ABC TRANSPORTER G FAMILY MEMBER 14"/>
    <property type="match status" value="1"/>
</dbReference>
<dbReference type="GO" id="GO:0016020">
    <property type="term" value="C:membrane"/>
    <property type="evidence" value="ECO:0000318"/>
    <property type="project" value="GO_Central"/>
</dbReference>
<dbReference type="SUPFAM" id="SSF52540">
    <property type="entry name" value="P-loop containing nucleoside triphosphate hydrolases"/>
    <property type="match status" value="1"/>
</dbReference>
<comment type="similarity">
    <text evidence="2">Belongs to the ABC transporter superfamily. ABCG family. Eye pigment precursor importer (TC 3.A.1.204) subfamily.</text>
</comment>
<keyword evidence="3" id="KW-0813">Transport</keyword>
<dbReference type="FunFam" id="3.40.50.300:FF:000337">
    <property type="entry name" value="ABC transporter G family member 22"/>
    <property type="match status" value="1"/>
</dbReference>
<evidence type="ECO:0000256" key="5">
    <source>
        <dbReference type="ARBA" id="ARBA00022741"/>
    </source>
</evidence>
<evidence type="ECO:0000313" key="13">
    <source>
        <dbReference type="Proteomes" id="UP000054558"/>
    </source>
</evidence>
<evidence type="ECO:0000256" key="8">
    <source>
        <dbReference type="ARBA" id="ARBA00023136"/>
    </source>
</evidence>
<evidence type="ECO:0000259" key="11">
    <source>
        <dbReference type="PROSITE" id="PS50893"/>
    </source>
</evidence>
<dbReference type="InterPro" id="IPR043926">
    <property type="entry name" value="ABCG_dom"/>
</dbReference>
<dbReference type="Proteomes" id="UP000054558">
    <property type="component" value="Unassembled WGS sequence"/>
</dbReference>
<feature type="domain" description="ABC transporter" evidence="11">
    <location>
        <begin position="82"/>
        <end position="324"/>
    </location>
</feature>
<evidence type="ECO:0000256" key="4">
    <source>
        <dbReference type="ARBA" id="ARBA00022692"/>
    </source>
</evidence>
<name>A0A1Y1HUR4_KLENI</name>
<evidence type="ECO:0000256" key="10">
    <source>
        <dbReference type="SAM" id="Phobius"/>
    </source>
</evidence>
<evidence type="ECO:0000256" key="3">
    <source>
        <dbReference type="ARBA" id="ARBA00022448"/>
    </source>
</evidence>
<dbReference type="Pfam" id="PF01061">
    <property type="entry name" value="ABC2_membrane"/>
    <property type="match status" value="1"/>
</dbReference>
<dbReference type="CDD" id="cd03213">
    <property type="entry name" value="ABCG_EPDR"/>
    <property type="match status" value="1"/>
</dbReference>
<evidence type="ECO:0000256" key="1">
    <source>
        <dbReference type="ARBA" id="ARBA00004141"/>
    </source>
</evidence>
<feature type="region of interest" description="Disordered" evidence="9">
    <location>
        <begin position="1"/>
        <end position="50"/>
    </location>
</feature>
<feature type="transmembrane region" description="Helical" evidence="10">
    <location>
        <begin position="560"/>
        <end position="577"/>
    </location>
</feature>
<keyword evidence="13" id="KW-1185">Reference proteome</keyword>
<keyword evidence="6" id="KW-0067">ATP-binding</keyword>
<gene>
    <name evidence="12" type="ORF">KFL_000500290</name>
</gene>
<dbReference type="GO" id="GO:0042626">
    <property type="term" value="F:ATPase-coupled transmembrane transporter activity"/>
    <property type="evidence" value="ECO:0000318"/>
    <property type="project" value="GO_Central"/>
</dbReference>
<dbReference type="GO" id="GO:0055085">
    <property type="term" value="P:transmembrane transport"/>
    <property type="evidence" value="ECO:0000318"/>
    <property type="project" value="GO_Central"/>
</dbReference>
<feature type="transmembrane region" description="Helical" evidence="10">
    <location>
        <begin position="642"/>
        <end position="663"/>
    </location>
</feature>
<protein>
    <submittedName>
        <fullName evidence="12">ABC transporter G family</fullName>
    </submittedName>
</protein>
<dbReference type="GO" id="GO:0140359">
    <property type="term" value="F:ABC-type transporter activity"/>
    <property type="evidence" value="ECO:0007669"/>
    <property type="project" value="InterPro"/>
</dbReference>
<feature type="transmembrane region" description="Helical" evidence="10">
    <location>
        <begin position="524"/>
        <end position="548"/>
    </location>
</feature>
<evidence type="ECO:0000256" key="6">
    <source>
        <dbReference type="ARBA" id="ARBA00022840"/>
    </source>
</evidence>
<dbReference type="InterPro" id="IPR003593">
    <property type="entry name" value="AAA+_ATPase"/>
</dbReference>
<proteinExistence type="inferred from homology"/>
<feature type="transmembrane region" description="Helical" evidence="10">
    <location>
        <begin position="416"/>
        <end position="436"/>
    </location>
</feature>
<dbReference type="OrthoDB" id="66620at2759"/>
<accession>A0A1Y1HUR4</accession>
<dbReference type="InterPro" id="IPR003439">
    <property type="entry name" value="ABC_transporter-like_ATP-bd"/>
</dbReference>
<dbReference type="PANTHER" id="PTHR48041">
    <property type="entry name" value="ABC TRANSPORTER G FAMILY MEMBER 28"/>
    <property type="match status" value="1"/>
</dbReference>
<keyword evidence="4 10" id="KW-0812">Transmembrane</keyword>
<dbReference type="GO" id="GO:0005524">
    <property type="term" value="F:ATP binding"/>
    <property type="evidence" value="ECO:0007669"/>
    <property type="project" value="UniProtKB-KW"/>
</dbReference>
<dbReference type="AlphaFoldDB" id="A0A1Y1HUR4"/>
<dbReference type="SMART" id="SM00382">
    <property type="entry name" value="AAA"/>
    <property type="match status" value="1"/>
</dbReference>
<feature type="transmembrane region" description="Helical" evidence="10">
    <location>
        <begin position="492"/>
        <end position="518"/>
    </location>
</feature>
<evidence type="ECO:0000256" key="9">
    <source>
        <dbReference type="SAM" id="MobiDB-lite"/>
    </source>
</evidence>
<reference evidence="12 13" key="1">
    <citation type="journal article" date="2014" name="Nat. Commun.">
        <title>Klebsormidium flaccidum genome reveals primary factors for plant terrestrial adaptation.</title>
        <authorList>
            <person name="Hori K."/>
            <person name="Maruyama F."/>
            <person name="Fujisawa T."/>
            <person name="Togashi T."/>
            <person name="Yamamoto N."/>
            <person name="Seo M."/>
            <person name="Sato S."/>
            <person name="Yamada T."/>
            <person name="Mori H."/>
            <person name="Tajima N."/>
            <person name="Moriyama T."/>
            <person name="Ikeuchi M."/>
            <person name="Watanabe M."/>
            <person name="Wada H."/>
            <person name="Kobayashi K."/>
            <person name="Saito M."/>
            <person name="Masuda T."/>
            <person name="Sasaki-Sekimoto Y."/>
            <person name="Mashiguchi K."/>
            <person name="Awai K."/>
            <person name="Shimojima M."/>
            <person name="Masuda S."/>
            <person name="Iwai M."/>
            <person name="Nobusawa T."/>
            <person name="Narise T."/>
            <person name="Kondo S."/>
            <person name="Saito H."/>
            <person name="Sato R."/>
            <person name="Murakawa M."/>
            <person name="Ihara Y."/>
            <person name="Oshima-Yamada Y."/>
            <person name="Ohtaka K."/>
            <person name="Satoh M."/>
            <person name="Sonobe K."/>
            <person name="Ishii M."/>
            <person name="Ohtani R."/>
            <person name="Kanamori-Sato M."/>
            <person name="Honoki R."/>
            <person name="Miyazaki D."/>
            <person name="Mochizuki H."/>
            <person name="Umetsu J."/>
            <person name="Higashi K."/>
            <person name="Shibata D."/>
            <person name="Kamiya Y."/>
            <person name="Sato N."/>
            <person name="Nakamura Y."/>
            <person name="Tabata S."/>
            <person name="Ida S."/>
            <person name="Kurokawa K."/>
            <person name="Ohta H."/>
        </authorList>
    </citation>
    <scope>NUCLEOTIDE SEQUENCE [LARGE SCALE GENOMIC DNA]</scope>
    <source>
        <strain evidence="12 13">NIES-2285</strain>
    </source>
</reference>
<sequence length="668" mass="73637">MAPETPDTGVRANGTREGPAWSGASSAKETKGNGHAQVPDLEAGRPPLKSQVSSLARVDVPITVKFRDVRYEVVIRPHEPWFQRLSLKKTGEAMGVVRKEILHGISGAVLPGEMLAMLGPSGSGKTTLLNVLGGRLRQGASGGILYNDLAYQKSMKRQMGFVTQDDVLYATLTVRETLQYAALLRLPKELTRGQKLLRATEIMEELGIEKCKDTIIGGPFMRGISGGERKRVSIGHELLINPSLMLLDEPTSGLDSTTALRILTTLDQLAKGGRTVITTIHQPSSKMFLMFDKLLLLADGNTLYYGAARNAMDYFAQRGYTPKYATNPADYLLDLATGEVADGPENAQAVKDELATAYGQTQGPLELQRMDSLPAASAEDQARSVGKKTWPCSWLEQFVLLTLRGIKERRFEALGGLRFVQIVAISVVCGCLWFNSKNRTEADIADQTGILFFESTFWGFFPLFTALFTFPQERQMLNKERAVGMYRLTAYFFARTVGDMPLELIMPFVFTIIVYWMANLKHSAAAYILHLLTLLLAVLVSQSLGLLIGATVMDLKKATTLASVIMLAFLLTGGYFVRQIPVWIRWLKYISFPYYTFRLLLKIQYDPKSAYECPGASPDNTCLIQNAPALHGVPLGGGGIEAMALIIMLIGYRFLAYAALRVLNKGTK</sequence>
<dbReference type="OMA" id="FSITFMM"/>
<dbReference type="Gene3D" id="3.40.50.300">
    <property type="entry name" value="P-loop containing nucleotide triphosphate hydrolases"/>
    <property type="match status" value="1"/>
</dbReference>
<evidence type="ECO:0000256" key="2">
    <source>
        <dbReference type="ARBA" id="ARBA00005814"/>
    </source>
</evidence>
<evidence type="ECO:0000313" key="12">
    <source>
        <dbReference type="EMBL" id="GAQ80276.1"/>
    </source>
</evidence>
<keyword evidence="8 10" id="KW-0472">Membrane</keyword>
<keyword evidence="7 10" id="KW-1133">Transmembrane helix</keyword>
<dbReference type="GO" id="GO:0016887">
    <property type="term" value="F:ATP hydrolysis activity"/>
    <property type="evidence" value="ECO:0007669"/>
    <property type="project" value="InterPro"/>
</dbReference>